<name>J3ME80_ORYBR</name>
<proteinExistence type="predicted"/>
<evidence type="ECO:0000256" key="1">
    <source>
        <dbReference type="SAM" id="MobiDB-lite"/>
    </source>
</evidence>
<keyword evidence="3" id="KW-1185">Reference proteome</keyword>
<dbReference type="AlphaFoldDB" id="J3ME80"/>
<reference evidence="2" key="2">
    <citation type="submission" date="2013-04" db="UniProtKB">
        <authorList>
            <consortium name="EnsemblPlants"/>
        </authorList>
    </citation>
    <scope>IDENTIFICATION</scope>
</reference>
<dbReference type="PANTHER" id="PTHR47150:SF5">
    <property type="entry name" value="OS07G0546750 PROTEIN"/>
    <property type="match status" value="1"/>
</dbReference>
<dbReference type="HOGENOM" id="CLU_131205_0_0_1"/>
<protein>
    <submittedName>
        <fullName evidence="2">Uncharacterized protein</fullName>
    </submittedName>
</protein>
<dbReference type="OMA" id="MDLYTME"/>
<accession>J3ME80</accession>
<sequence>MSHQSESPLPCGSSPPHDSVDEVSSIDPMDLYTMEEFLLEQEILKDFSDHLVDETMGDVEALQDQISNTIPGTRRYVVRPREEAKQQLMDDYFSLNPIYDDKFFRRRFRMRRSLFLRIVDALSG</sequence>
<dbReference type="Gramene" id="OB06G23240.1">
    <property type="protein sequence ID" value="OB06G23240.1"/>
    <property type="gene ID" value="OB06G23240"/>
</dbReference>
<dbReference type="EnsemblPlants" id="OB06G23240.1">
    <property type="protein sequence ID" value="OB06G23240.1"/>
    <property type="gene ID" value="OB06G23240"/>
</dbReference>
<dbReference type="PANTHER" id="PTHR47150">
    <property type="entry name" value="OS12G0169200 PROTEIN"/>
    <property type="match status" value="1"/>
</dbReference>
<evidence type="ECO:0000313" key="3">
    <source>
        <dbReference type="Proteomes" id="UP000006038"/>
    </source>
</evidence>
<feature type="region of interest" description="Disordered" evidence="1">
    <location>
        <begin position="1"/>
        <end position="25"/>
    </location>
</feature>
<dbReference type="Proteomes" id="UP000006038">
    <property type="component" value="Chromosome 6"/>
</dbReference>
<reference evidence="2" key="1">
    <citation type="journal article" date="2013" name="Nat. Commun.">
        <title>Whole-genome sequencing of Oryza brachyantha reveals mechanisms underlying Oryza genome evolution.</title>
        <authorList>
            <person name="Chen J."/>
            <person name="Huang Q."/>
            <person name="Gao D."/>
            <person name="Wang J."/>
            <person name="Lang Y."/>
            <person name="Liu T."/>
            <person name="Li B."/>
            <person name="Bai Z."/>
            <person name="Luis Goicoechea J."/>
            <person name="Liang C."/>
            <person name="Chen C."/>
            <person name="Zhang W."/>
            <person name="Sun S."/>
            <person name="Liao Y."/>
            <person name="Zhang X."/>
            <person name="Yang L."/>
            <person name="Song C."/>
            <person name="Wang M."/>
            <person name="Shi J."/>
            <person name="Liu G."/>
            <person name="Liu J."/>
            <person name="Zhou H."/>
            <person name="Zhou W."/>
            <person name="Yu Q."/>
            <person name="An N."/>
            <person name="Chen Y."/>
            <person name="Cai Q."/>
            <person name="Wang B."/>
            <person name="Liu B."/>
            <person name="Min J."/>
            <person name="Huang Y."/>
            <person name="Wu H."/>
            <person name="Li Z."/>
            <person name="Zhang Y."/>
            <person name="Yin Y."/>
            <person name="Song W."/>
            <person name="Jiang J."/>
            <person name="Jackson S.A."/>
            <person name="Wing R.A."/>
            <person name="Wang J."/>
            <person name="Chen M."/>
        </authorList>
    </citation>
    <scope>NUCLEOTIDE SEQUENCE [LARGE SCALE GENOMIC DNA]</scope>
    <source>
        <strain evidence="2">cv. IRGC 101232</strain>
    </source>
</reference>
<evidence type="ECO:0000313" key="2">
    <source>
        <dbReference type="EnsemblPlants" id="OB06G23240.1"/>
    </source>
</evidence>
<organism evidence="2">
    <name type="scientific">Oryza brachyantha</name>
    <name type="common">malo sina</name>
    <dbReference type="NCBI Taxonomy" id="4533"/>
    <lineage>
        <taxon>Eukaryota</taxon>
        <taxon>Viridiplantae</taxon>
        <taxon>Streptophyta</taxon>
        <taxon>Embryophyta</taxon>
        <taxon>Tracheophyta</taxon>
        <taxon>Spermatophyta</taxon>
        <taxon>Magnoliopsida</taxon>
        <taxon>Liliopsida</taxon>
        <taxon>Poales</taxon>
        <taxon>Poaceae</taxon>
        <taxon>BOP clade</taxon>
        <taxon>Oryzoideae</taxon>
        <taxon>Oryzeae</taxon>
        <taxon>Oryzinae</taxon>
        <taxon>Oryza</taxon>
    </lineage>
</organism>